<protein>
    <recommendedName>
        <fullName evidence="6">Chromosome partition protein Smc</fullName>
    </recommendedName>
</protein>
<dbReference type="EMBL" id="JACSPY010000001">
    <property type="protein sequence ID" value="MBD8019549.1"/>
    <property type="molecule type" value="Genomic_DNA"/>
</dbReference>
<evidence type="ECO:0000313" key="10">
    <source>
        <dbReference type="Proteomes" id="UP000651517"/>
    </source>
</evidence>
<evidence type="ECO:0000256" key="5">
    <source>
        <dbReference type="ARBA" id="ARBA00023125"/>
    </source>
</evidence>
<gene>
    <name evidence="6 9" type="primary">smc</name>
    <name evidence="9" type="ORF">H9634_01975</name>
</gene>
<keyword evidence="10" id="KW-1185">Reference proteome</keyword>
<dbReference type="PANTHER" id="PTHR43977">
    <property type="entry name" value="STRUCTURAL MAINTENANCE OF CHROMOSOMES PROTEIN 3"/>
    <property type="match status" value="1"/>
</dbReference>
<comment type="subunit">
    <text evidence="6">Homodimer.</text>
</comment>
<evidence type="ECO:0000256" key="4">
    <source>
        <dbReference type="ARBA" id="ARBA00023054"/>
    </source>
</evidence>
<dbReference type="InterPro" id="IPR027417">
    <property type="entry name" value="P-loop_NTPase"/>
</dbReference>
<organism evidence="9 10">
    <name type="scientific">Brevibacterium gallinarum</name>
    <dbReference type="NCBI Taxonomy" id="2762220"/>
    <lineage>
        <taxon>Bacteria</taxon>
        <taxon>Bacillati</taxon>
        <taxon>Actinomycetota</taxon>
        <taxon>Actinomycetes</taxon>
        <taxon>Micrococcales</taxon>
        <taxon>Brevibacteriaceae</taxon>
        <taxon>Brevibacterium</taxon>
    </lineage>
</organism>
<comment type="subcellular location">
    <subcellularLocation>
        <location evidence="6">Cytoplasm</location>
    </subcellularLocation>
</comment>
<comment type="function">
    <text evidence="6">Required for chromosome condensation and partitioning.</text>
</comment>
<keyword evidence="4 6" id="KW-0175">Coiled coil</keyword>
<comment type="similarity">
    <text evidence="6">Belongs to the SMC family.</text>
</comment>
<comment type="domain">
    <text evidence="6">Contains large globular domains required for ATP hydrolysis at each terminus and a third globular domain forming a flexible hinge near the middle of the molecule. These domains are separated by coiled-coil structures.</text>
</comment>
<sequence>MYLKSLTLRGFKSFASATTLAFEPGITCVVGPNGSGKSNVVDALAWVMGEQGAKNLRGGKMDDVIFAGTSSRQALGRAEVSLTIDNTDGAIPIEYTEVTISRTLFRTGGSEYAVNGAPARLLDIQELLNDSGLGKEMHVIVGQGRLDQILHADPLERRGFIEEAAGVLKHRRRKDKALRKLTGLQTNLDRVADLRAELARQLGPLGRQAKAAKRAAVVQATLRDTAARLLADDIVQVQARLETITGPEDSQQRREQLQAALTDIDERIRAVETQLRDHDSGAEAIRTRLRTAGNRATRATALAQRAGDRIGFLEQAPVERSGGDSPDAIRARAAKFEEELETVAADHEQKAGELAALTTRRDEAAGKLEEAEQQLTAQRQRIAQRLRERSSVESARDVARKTLADTQRQLTGVDEQESSLTSRLNEAKTALASAQQQAQDTESGETALDEAHEAALEKLNALQETKSQDEAERDEIRTELGQAKARVEALQMSTRLAAETAELLDSGLPGIQSAVGDQLGITPGCETAITAVLGELAGAVVVDDIDAALAVLTHVGEDTDVDLVVAGPPNAATGKTGAPATTASGAEAPDLSRGMAALDLVSTSHPGLAALLRASLGEVIVVDSADTAAARARDAGGKTFVTPAGEVFSPFRVARASSGEGARIASRQALAETVEKVEALERSLAAVEKRLADAEPGISQAQTAVDEALEKLYASDAQIVAVGQEVSRAAEEVQRLEKTLAGTEETRSRLSDDIAQAEAELARAETALQANTDHVEDEPDTSERDRLAARVAGLGDEVMEARIAERGLSDRVGFLTDRIRGLERAAKHEEDARAQAARAAARRRAQAASARVIERLAEALATRLKDIEARAETELAESKTRHEQLDEELRRLRESRASQAEELTAVTDAEHQAQLARERFVLTLDELTRRAREDIGLSPENLVDQFGPHMPVPILDETAGRDDDGPAAEVPYVRADVEKAHAAAEKELKKIGAVNPLALEEYAALNERHDYLEKQINDIETSRRDLLKLVDDVDEHVRAVFAEAFADTQREFADIFSRLFPGGEGRLELTEPDDMLATGVDVYARPAGKKVKRLSLLSGGERSLVAIAMLVAIFKARPSPFYVMDEVEAALDDLNLSRLLTVFQELQESSQLIVITHQKRTMEIADALYGVTMHGDGVSKVISQRIHRTESSGPASD</sequence>
<dbReference type="SUPFAM" id="SSF75553">
    <property type="entry name" value="Smc hinge domain"/>
    <property type="match status" value="1"/>
</dbReference>
<keyword evidence="5 6" id="KW-0238">DNA-binding</keyword>
<dbReference type="HAMAP" id="MF_01894">
    <property type="entry name" value="Smc_prok"/>
    <property type="match status" value="1"/>
</dbReference>
<feature type="region of interest" description="Disordered" evidence="7">
    <location>
        <begin position="406"/>
        <end position="449"/>
    </location>
</feature>
<dbReference type="InterPro" id="IPR011890">
    <property type="entry name" value="SMC_prok"/>
</dbReference>
<dbReference type="SMART" id="SM00968">
    <property type="entry name" value="SMC_hinge"/>
    <property type="match status" value="1"/>
</dbReference>
<keyword evidence="3 6" id="KW-0067">ATP-binding</keyword>
<feature type="binding site" evidence="6">
    <location>
        <begin position="32"/>
        <end position="39"/>
    </location>
    <ligand>
        <name>ATP</name>
        <dbReference type="ChEBI" id="CHEBI:30616"/>
    </ligand>
</feature>
<comment type="caution">
    <text evidence="9">The sequence shown here is derived from an EMBL/GenBank/DDBJ whole genome shotgun (WGS) entry which is preliminary data.</text>
</comment>
<evidence type="ECO:0000313" key="9">
    <source>
        <dbReference type="EMBL" id="MBD8019549.1"/>
    </source>
</evidence>
<evidence type="ECO:0000259" key="8">
    <source>
        <dbReference type="SMART" id="SM00968"/>
    </source>
</evidence>
<dbReference type="SUPFAM" id="SSF52540">
    <property type="entry name" value="P-loop containing nucleoside triphosphate hydrolases"/>
    <property type="match status" value="1"/>
</dbReference>
<evidence type="ECO:0000256" key="6">
    <source>
        <dbReference type="HAMAP-Rule" id="MF_01894"/>
    </source>
</evidence>
<accession>A0ABR8WR48</accession>
<dbReference type="SUPFAM" id="SSF57997">
    <property type="entry name" value="Tropomyosin"/>
    <property type="match status" value="1"/>
</dbReference>
<dbReference type="Gene3D" id="3.40.50.300">
    <property type="entry name" value="P-loop containing nucleotide triphosphate hydrolases"/>
    <property type="match status" value="2"/>
</dbReference>
<dbReference type="InterPro" id="IPR010935">
    <property type="entry name" value="SMC_hinge"/>
</dbReference>
<feature type="domain" description="SMC hinge" evidence="8">
    <location>
        <begin position="509"/>
        <end position="632"/>
    </location>
</feature>
<dbReference type="InterPro" id="IPR003395">
    <property type="entry name" value="RecF/RecN/SMC_N"/>
</dbReference>
<evidence type="ECO:0000256" key="7">
    <source>
        <dbReference type="SAM" id="MobiDB-lite"/>
    </source>
</evidence>
<dbReference type="Gene3D" id="1.20.1060.20">
    <property type="match status" value="1"/>
</dbReference>
<dbReference type="InterPro" id="IPR036277">
    <property type="entry name" value="SMC_hinge_sf"/>
</dbReference>
<reference evidence="9 10" key="1">
    <citation type="submission" date="2020-08" db="EMBL/GenBank/DDBJ databases">
        <title>A Genomic Blueprint of the Chicken Gut Microbiome.</title>
        <authorList>
            <person name="Gilroy R."/>
            <person name="Ravi A."/>
            <person name="Getino M."/>
            <person name="Pursley I."/>
            <person name="Horton D.L."/>
            <person name="Alikhan N.-F."/>
            <person name="Baker D."/>
            <person name="Gharbi K."/>
            <person name="Hall N."/>
            <person name="Watson M."/>
            <person name="Adriaenssens E.M."/>
            <person name="Foster-Nyarko E."/>
            <person name="Jarju S."/>
            <person name="Secka A."/>
            <person name="Antonio M."/>
            <person name="Oren A."/>
            <person name="Chaudhuri R."/>
            <person name="La Ragione R.M."/>
            <person name="Hildebrand F."/>
            <person name="Pallen M.J."/>
        </authorList>
    </citation>
    <scope>NUCLEOTIDE SEQUENCE [LARGE SCALE GENOMIC DNA]</scope>
    <source>
        <strain evidence="9 10">Re57</strain>
    </source>
</reference>
<evidence type="ECO:0000256" key="3">
    <source>
        <dbReference type="ARBA" id="ARBA00022840"/>
    </source>
</evidence>
<name>A0ABR8WR48_9MICO</name>
<feature type="coiled-coil region" evidence="6">
    <location>
        <begin position="719"/>
        <end position="774"/>
    </location>
</feature>
<dbReference type="Pfam" id="PF02463">
    <property type="entry name" value="SMC_N"/>
    <property type="match status" value="1"/>
</dbReference>
<proteinExistence type="inferred from homology"/>
<feature type="coiled-coil region" evidence="6">
    <location>
        <begin position="354"/>
        <end position="388"/>
    </location>
</feature>
<dbReference type="PIRSF" id="PIRSF005719">
    <property type="entry name" value="SMC"/>
    <property type="match status" value="1"/>
</dbReference>
<evidence type="ECO:0000256" key="2">
    <source>
        <dbReference type="ARBA" id="ARBA00022741"/>
    </source>
</evidence>
<dbReference type="Pfam" id="PF06470">
    <property type="entry name" value="SMC_hinge"/>
    <property type="match status" value="1"/>
</dbReference>
<feature type="coiled-coil region" evidence="6">
    <location>
        <begin position="819"/>
        <end position="902"/>
    </location>
</feature>
<dbReference type="NCBIfam" id="TIGR02168">
    <property type="entry name" value="SMC_prok_B"/>
    <property type="match status" value="1"/>
</dbReference>
<keyword evidence="2 6" id="KW-0547">Nucleotide-binding</keyword>
<dbReference type="Proteomes" id="UP000651517">
    <property type="component" value="Unassembled WGS sequence"/>
</dbReference>
<feature type="compositionally biased region" description="Polar residues" evidence="7">
    <location>
        <begin position="432"/>
        <end position="441"/>
    </location>
</feature>
<keyword evidence="1 6" id="KW-0963">Cytoplasm</keyword>
<dbReference type="InterPro" id="IPR024704">
    <property type="entry name" value="SMC"/>
</dbReference>
<dbReference type="RefSeq" id="WP_191725126.1">
    <property type="nucleotide sequence ID" value="NZ_JACSPY010000001.1"/>
</dbReference>
<evidence type="ECO:0000256" key="1">
    <source>
        <dbReference type="ARBA" id="ARBA00022490"/>
    </source>
</evidence>